<dbReference type="RefSeq" id="WP_023172764.1">
    <property type="nucleotide sequence ID" value="NC_022600.1"/>
</dbReference>
<sequence length="173" mass="18712">MSRQQATEKDLACIDIVIAEANAAIDAGKAGVGAMLTWRGDVLAVCHNTYAETHDITAHGEMTVLRKLAEKLDAMSVEEKQDLCMYVTLEPCLMCMAAMSYAGIPRVVYAALSEDANIEQALLEGETARTINDGLVRGPIELVPGVRREQGIRLLERMHMRSGEPDSGVGHTG</sequence>
<evidence type="ECO:0000256" key="1">
    <source>
        <dbReference type="ARBA" id="ARBA00022723"/>
    </source>
</evidence>
<dbReference type="InterPro" id="IPR016192">
    <property type="entry name" value="APOBEC/CMP_deaminase_Zn-bd"/>
</dbReference>
<dbReference type="Gene3D" id="3.40.140.10">
    <property type="entry name" value="Cytidine Deaminase, domain 2"/>
    <property type="match status" value="1"/>
</dbReference>
<accession>U5QFE6</accession>
<dbReference type="SUPFAM" id="SSF53927">
    <property type="entry name" value="Cytidine deaminase-like"/>
    <property type="match status" value="1"/>
</dbReference>
<dbReference type="EMBL" id="CP003587">
    <property type="protein sequence ID" value="AGY57666.1"/>
    <property type="molecule type" value="Genomic_DNA"/>
</dbReference>
<organism evidence="4 5">
    <name type="scientific">Gloeobacter kilaueensis (strain ATCC BAA-2537 / CCAP 1431/1 / ULC 316 / JS1)</name>
    <dbReference type="NCBI Taxonomy" id="1183438"/>
    <lineage>
        <taxon>Bacteria</taxon>
        <taxon>Bacillati</taxon>
        <taxon>Cyanobacteriota</taxon>
        <taxon>Cyanophyceae</taxon>
        <taxon>Gloeobacterales</taxon>
        <taxon>Gloeobacteraceae</taxon>
        <taxon>Gloeobacter</taxon>
    </lineage>
</organism>
<dbReference type="PANTHER" id="PTHR11079">
    <property type="entry name" value="CYTOSINE DEAMINASE FAMILY MEMBER"/>
    <property type="match status" value="1"/>
</dbReference>
<dbReference type="KEGG" id="glj:GKIL_1420"/>
<dbReference type="PROSITE" id="PS00903">
    <property type="entry name" value="CYT_DCMP_DEAMINASES_1"/>
    <property type="match status" value="1"/>
</dbReference>
<evidence type="ECO:0000313" key="4">
    <source>
        <dbReference type="EMBL" id="AGY57666.1"/>
    </source>
</evidence>
<dbReference type="OrthoDB" id="9788517at2"/>
<evidence type="ECO:0000313" key="5">
    <source>
        <dbReference type="Proteomes" id="UP000017396"/>
    </source>
</evidence>
<name>U5QFE6_GLOK1</name>
<reference evidence="4 5" key="1">
    <citation type="journal article" date="2013" name="PLoS ONE">
        <title>Cultivation and Complete Genome Sequencing of Gloeobacter kilaueensis sp. nov., from a Lava Cave in Kilauea Caldera, Hawai'i.</title>
        <authorList>
            <person name="Saw J.H."/>
            <person name="Schatz M."/>
            <person name="Brown M.V."/>
            <person name="Kunkel D.D."/>
            <person name="Foster J.S."/>
            <person name="Shick H."/>
            <person name="Christensen S."/>
            <person name="Hou S."/>
            <person name="Wan X."/>
            <person name="Donachie S.P."/>
        </authorList>
    </citation>
    <scope>NUCLEOTIDE SEQUENCE [LARGE SCALE GENOMIC DNA]</scope>
    <source>
        <strain evidence="5">JS</strain>
    </source>
</reference>
<dbReference type="InterPro" id="IPR016193">
    <property type="entry name" value="Cytidine_deaminase-like"/>
</dbReference>
<dbReference type="CDD" id="cd01285">
    <property type="entry name" value="nucleoside_deaminase"/>
    <property type="match status" value="1"/>
</dbReference>
<dbReference type="eggNOG" id="COG0590">
    <property type="taxonomic scope" value="Bacteria"/>
</dbReference>
<dbReference type="Proteomes" id="UP000017396">
    <property type="component" value="Chromosome"/>
</dbReference>
<keyword evidence="5" id="KW-1185">Reference proteome</keyword>
<dbReference type="GO" id="GO:0002100">
    <property type="term" value="P:tRNA wobble adenosine to inosine editing"/>
    <property type="evidence" value="ECO:0007669"/>
    <property type="project" value="InterPro"/>
</dbReference>
<keyword evidence="1" id="KW-0479">Metal-binding</keyword>
<dbReference type="InterPro" id="IPR002125">
    <property type="entry name" value="CMP_dCMP_dom"/>
</dbReference>
<protein>
    <submittedName>
        <fullName evidence="4">tRNA-specific adenosine deaminase</fullName>
    </submittedName>
</protein>
<evidence type="ECO:0000259" key="3">
    <source>
        <dbReference type="PROSITE" id="PS51747"/>
    </source>
</evidence>
<gene>
    <name evidence="4" type="ORF">GKIL_1420</name>
</gene>
<dbReference type="PROSITE" id="PS51747">
    <property type="entry name" value="CYT_DCMP_DEAMINASES_2"/>
    <property type="match status" value="1"/>
</dbReference>
<dbReference type="GO" id="GO:0052717">
    <property type="term" value="F:tRNA-specific adenosine-34 deaminase activity"/>
    <property type="evidence" value="ECO:0007669"/>
    <property type="project" value="UniProtKB-EC"/>
</dbReference>
<dbReference type="HOGENOM" id="CLU_1608131_0_0_3"/>
<dbReference type="AlphaFoldDB" id="U5QFE6"/>
<dbReference type="Pfam" id="PF00383">
    <property type="entry name" value="dCMP_cyt_deam_1"/>
    <property type="match status" value="1"/>
</dbReference>
<keyword evidence="2" id="KW-0862">Zinc</keyword>
<dbReference type="STRING" id="1183438.GKIL_1420"/>
<feature type="domain" description="CMP/dCMP-type deaminase" evidence="3">
    <location>
        <begin position="8"/>
        <end position="125"/>
    </location>
</feature>
<proteinExistence type="predicted"/>
<dbReference type="GO" id="GO:0008270">
    <property type="term" value="F:zinc ion binding"/>
    <property type="evidence" value="ECO:0007669"/>
    <property type="project" value="InterPro"/>
</dbReference>
<dbReference type="PANTHER" id="PTHR11079:SF179">
    <property type="entry name" value="TRNA(ADENINE(34)) DEAMINASE, CHLOROPLASTIC"/>
    <property type="match status" value="1"/>
</dbReference>
<evidence type="ECO:0000256" key="2">
    <source>
        <dbReference type="ARBA" id="ARBA00022833"/>
    </source>
</evidence>